<accession>A0A1F6VJM0</accession>
<evidence type="ECO:0000313" key="2">
    <source>
        <dbReference type="EMBL" id="OGI69814.1"/>
    </source>
</evidence>
<keyword evidence="1" id="KW-0812">Transmembrane</keyword>
<evidence type="ECO:0000313" key="3">
    <source>
        <dbReference type="Proteomes" id="UP000178059"/>
    </source>
</evidence>
<organism evidence="2 3">
    <name type="scientific">Candidatus Nomurabacteria bacterium RIFCSPHIGHO2_01_FULL_42_16</name>
    <dbReference type="NCBI Taxonomy" id="1801743"/>
    <lineage>
        <taxon>Bacteria</taxon>
        <taxon>Candidatus Nomuraibacteriota</taxon>
    </lineage>
</organism>
<name>A0A1F6VJM0_9BACT</name>
<reference evidence="2 3" key="1">
    <citation type="journal article" date="2016" name="Nat. Commun.">
        <title>Thousands of microbial genomes shed light on interconnected biogeochemical processes in an aquifer system.</title>
        <authorList>
            <person name="Anantharaman K."/>
            <person name="Brown C.T."/>
            <person name="Hug L.A."/>
            <person name="Sharon I."/>
            <person name="Castelle C.J."/>
            <person name="Probst A.J."/>
            <person name="Thomas B.C."/>
            <person name="Singh A."/>
            <person name="Wilkins M.J."/>
            <person name="Karaoz U."/>
            <person name="Brodie E.L."/>
            <person name="Williams K.H."/>
            <person name="Hubbard S.S."/>
            <person name="Banfield J.F."/>
        </authorList>
    </citation>
    <scope>NUCLEOTIDE SEQUENCE [LARGE SCALE GENOMIC DNA]</scope>
</reference>
<protein>
    <submittedName>
        <fullName evidence="2">Uncharacterized protein</fullName>
    </submittedName>
</protein>
<evidence type="ECO:0000256" key="1">
    <source>
        <dbReference type="SAM" id="Phobius"/>
    </source>
</evidence>
<dbReference type="Proteomes" id="UP000178059">
    <property type="component" value="Unassembled WGS sequence"/>
</dbReference>
<comment type="caution">
    <text evidence="2">The sequence shown here is derived from an EMBL/GenBank/DDBJ whole genome shotgun (WGS) entry which is preliminary data.</text>
</comment>
<sequence>MLILGILDIAAALILAVQAFSPLSLAAVAFVFSLYLIIKAIFFIMQYSFDVAGALDILSGVALFLSMFIVLPKAALIILAILLIIKGVQSIFFSS</sequence>
<dbReference type="EMBL" id="MFTT01000019">
    <property type="protein sequence ID" value="OGI69814.1"/>
    <property type="molecule type" value="Genomic_DNA"/>
</dbReference>
<gene>
    <name evidence="2" type="ORF">A2824_01495</name>
</gene>
<dbReference type="AlphaFoldDB" id="A0A1F6VJM0"/>
<keyword evidence="1" id="KW-1133">Transmembrane helix</keyword>
<proteinExistence type="predicted"/>
<feature type="transmembrane region" description="Helical" evidence="1">
    <location>
        <begin position="29"/>
        <end position="49"/>
    </location>
</feature>
<keyword evidence="1" id="KW-0472">Membrane</keyword>
<feature type="transmembrane region" description="Helical" evidence="1">
    <location>
        <begin position="61"/>
        <end position="85"/>
    </location>
</feature>